<keyword evidence="2" id="KW-1185">Reference proteome</keyword>
<sequence length="139" mass="16359">MDFNELTVVVDREDRPIPLHRMGSGENWVGYHLIAHLALHSYLTEHNRPVPRFLFIDQPTQVYYPQDEDAQLEGSLDNLKDEDREAVRKMFDLIINVVNRLHPNFQVIITDHADLANERFQNSVVERWRGEALIPDSWK</sequence>
<accession>A0A1H9T1R0</accession>
<dbReference type="RefSeq" id="WP_177169662.1">
    <property type="nucleotide sequence ID" value="NZ_FOGV01000008.1"/>
</dbReference>
<evidence type="ECO:0000313" key="2">
    <source>
        <dbReference type="Proteomes" id="UP000199318"/>
    </source>
</evidence>
<dbReference type="InterPro" id="IPR022205">
    <property type="entry name" value="DUF3732"/>
</dbReference>
<dbReference type="Proteomes" id="UP000199318">
    <property type="component" value="Unassembled WGS sequence"/>
</dbReference>
<dbReference type="Pfam" id="PF12532">
    <property type="entry name" value="DUF3732"/>
    <property type="match status" value="1"/>
</dbReference>
<organism evidence="1 2">
    <name type="scientific">Salisediminibacterium halotolerans</name>
    <dbReference type="NCBI Taxonomy" id="517425"/>
    <lineage>
        <taxon>Bacteria</taxon>
        <taxon>Bacillati</taxon>
        <taxon>Bacillota</taxon>
        <taxon>Bacilli</taxon>
        <taxon>Bacillales</taxon>
        <taxon>Bacillaceae</taxon>
        <taxon>Salisediminibacterium</taxon>
    </lineage>
</organism>
<name>A0A1H9T1R0_9BACI</name>
<reference evidence="2" key="1">
    <citation type="submission" date="2016-10" db="EMBL/GenBank/DDBJ databases">
        <authorList>
            <person name="de Groot N.N."/>
        </authorList>
    </citation>
    <scope>NUCLEOTIDE SEQUENCE [LARGE SCALE GENOMIC DNA]</scope>
    <source>
        <strain evidence="2">10nlg</strain>
    </source>
</reference>
<evidence type="ECO:0000313" key="1">
    <source>
        <dbReference type="EMBL" id="SER91071.1"/>
    </source>
</evidence>
<proteinExistence type="predicted"/>
<dbReference type="AlphaFoldDB" id="A0A1H9T1R0"/>
<dbReference type="EMBL" id="FOGV01000008">
    <property type="protein sequence ID" value="SER91071.1"/>
    <property type="molecule type" value="Genomic_DNA"/>
</dbReference>
<evidence type="ECO:0008006" key="3">
    <source>
        <dbReference type="Google" id="ProtNLM"/>
    </source>
</evidence>
<gene>
    <name evidence="1" type="ORF">SAMN05444126_108101</name>
</gene>
<dbReference type="STRING" id="1464123.SAMN05444126_108101"/>
<comment type="caution">
    <text evidence="1">The sequence shown here is derived from an EMBL/GenBank/DDBJ whole genome shotgun (WGS) entry which is preliminary data.</text>
</comment>
<protein>
    <recommendedName>
        <fullName evidence="3">DUF3732 domain-containing protein</fullName>
    </recommendedName>
</protein>